<feature type="transmembrane region" description="Helical" evidence="2">
    <location>
        <begin position="12"/>
        <end position="29"/>
    </location>
</feature>
<organism evidence="3 4">
    <name type="scientific">Massilia forsythiae</name>
    <dbReference type="NCBI Taxonomy" id="2728020"/>
    <lineage>
        <taxon>Bacteria</taxon>
        <taxon>Pseudomonadati</taxon>
        <taxon>Pseudomonadota</taxon>
        <taxon>Betaproteobacteria</taxon>
        <taxon>Burkholderiales</taxon>
        <taxon>Oxalobacteraceae</taxon>
        <taxon>Telluria group</taxon>
        <taxon>Massilia</taxon>
    </lineage>
</organism>
<dbReference type="RefSeq" id="WP_170205019.1">
    <property type="nucleotide sequence ID" value="NZ_CP051685.1"/>
</dbReference>
<dbReference type="KEGG" id="mfy:HH212_25540"/>
<feature type="transmembrane region" description="Helical" evidence="2">
    <location>
        <begin position="240"/>
        <end position="260"/>
    </location>
</feature>
<keyword evidence="4" id="KW-1185">Reference proteome</keyword>
<feature type="transmembrane region" description="Helical" evidence="2">
    <location>
        <begin position="203"/>
        <end position="234"/>
    </location>
</feature>
<evidence type="ECO:0008006" key="5">
    <source>
        <dbReference type="Google" id="ProtNLM"/>
    </source>
</evidence>
<dbReference type="AlphaFoldDB" id="A0A7Z2ZUU9"/>
<feature type="transmembrane region" description="Helical" evidence="2">
    <location>
        <begin position="179"/>
        <end position="196"/>
    </location>
</feature>
<feature type="region of interest" description="Disordered" evidence="1">
    <location>
        <begin position="383"/>
        <end position="404"/>
    </location>
</feature>
<keyword evidence="2" id="KW-1133">Transmembrane helix</keyword>
<name>A0A7Z2ZUU9_9BURK</name>
<dbReference type="EMBL" id="CP051685">
    <property type="protein sequence ID" value="QJE02938.1"/>
    <property type="molecule type" value="Genomic_DNA"/>
</dbReference>
<reference evidence="3 4" key="1">
    <citation type="submission" date="2020-04" db="EMBL/GenBank/DDBJ databases">
        <title>Genome sequencing of novel species.</title>
        <authorList>
            <person name="Heo J."/>
            <person name="Kim S.-J."/>
            <person name="Kim J.-S."/>
            <person name="Hong S.-B."/>
            <person name="Kwon S.-W."/>
        </authorList>
    </citation>
    <scope>NUCLEOTIDE SEQUENCE [LARGE SCALE GENOMIC DNA]</scope>
    <source>
        <strain evidence="3 4">GN2-R2</strain>
    </source>
</reference>
<evidence type="ECO:0000313" key="3">
    <source>
        <dbReference type="EMBL" id="QJE02938.1"/>
    </source>
</evidence>
<keyword evidence="2" id="KW-0812">Transmembrane</keyword>
<feature type="transmembrane region" description="Helical" evidence="2">
    <location>
        <begin position="358"/>
        <end position="375"/>
    </location>
</feature>
<evidence type="ECO:0000313" key="4">
    <source>
        <dbReference type="Proteomes" id="UP000502415"/>
    </source>
</evidence>
<keyword evidence="2" id="KW-0472">Membrane</keyword>
<feature type="transmembrane region" description="Helical" evidence="2">
    <location>
        <begin position="41"/>
        <end position="58"/>
    </location>
</feature>
<evidence type="ECO:0000256" key="2">
    <source>
        <dbReference type="SAM" id="Phobius"/>
    </source>
</evidence>
<feature type="transmembrane region" description="Helical" evidence="2">
    <location>
        <begin position="89"/>
        <end position="106"/>
    </location>
</feature>
<evidence type="ECO:0000256" key="1">
    <source>
        <dbReference type="SAM" id="MobiDB-lite"/>
    </source>
</evidence>
<sequence>MSDGARRQAGGRLAFLGFLVALFLLFTPFEQGGPNPSMFPKYFTAAISVLALAPLCFITRLRLRIESQLVLVALAMVALHALAVSPVPFHFVLLISLNICLALFIYEASFTWRAEFVAALSWLLVINAAVITVQALLFHFTGGPIVDFHKMVFGSSSRFVEDFLNIARFSGLHVEPGTYANYIGCLAAILMLASTFSGRFLLLCFMAVLSVFATNSGSSVYFVPLMIVLLAYLWRSKVRASHIVLLVLAVLVYMFFSGVMEHLEARFFERDDGSLSHRLEGVHAWVALSLEDKLIGVGFGADPCFRCYYQDIGMVFNLLTRGGLIVTLAFAVMVGRMMLANGPVLAVLLVLVPVNEKMFFYEAPIWLFFLFAMTPHARGRELRSRGAAPLPPVPAPRRGRDDVRAPAAALMDERPGA</sequence>
<dbReference type="Proteomes" id="UP000502415">
    <property type="component" value="Chromosome"/>
</dbReference>
<protein>
    <recommendedName>
        <fullName evidence="5">O-antigen ligase domain-containing protein</fullName>
    </recommendedName>
</protein>
<proteinExistence type="predicted"/>
<gene>
    <name evidence="3" type="ORF">HH212_25540</name>
</gene>
<feature type="transmembrane region" description="Helical" evidence="2">
    <location>
        <begin position="65"/>
        <end position="83"/>
    </location>
</feature>
<accession>A0A7Z2ZUU9</accession>
<feature type="transmembrane region" description="Helical" evidence="2">
    <location>
        <begin position="118"/>
        <end position="140"/>
    </location>
</feature>